<feature type="region of interest" description="Disordered" evidence="1">
    <location>
        <begin position="184"/>
        <end position="215"/>
    </location>
</feature>
<reference evidence="3" key="2">
    <citation type="submission" date="2013-12" db="EMBL/GenBank/DDBJ databases">
        <title>Evolution of pathogenesis and genome organization in the Tremellales.</title>
        <authorList>
            <person name="Cuomo C."/>
            <person name="Litvintseva A."/>
            <person name="Heitman J."/>
            <person name="Chen Y."/>
            <person name="Sun S."/>
            <person name="Springer D."/>
            <person name="Dromer F."/>
            <person name="Young S."/>
            <person name="Zeng Q."/>
            <person name="Chapman S."/>
            <person name="Gujja S."/>
            <person name="Saif S."/>
            <person name="Birren B."/>
        </authorList>
    </citation>
    <scope>NUCLEOTIDE SEQUENCE [LARGE SCALE GENOMIC DNA]</scope>
    <source>
        <strain evidence="3">BCC8398</strain>
    </source>
</reference>
<feature type="compositionally biased region" description="Basic residues" evidence="1">
    <location>
        <begin position="113"/>
        <end position="122"/>
    </location>
</feature>
<feature type="region of interest" description="Disordered" evidence="1">
    <location>
        <begin position="88"/>
        <end position="145"/>
    </location>
</feature>
<evidence type="ECO:0000256" key="1">
    <source>
        <dbReference type="SAM" id="MobiDB-lite"/>
    </source>
</evidence>
<gene>
    <name evidence="2" type="ORF">I316_01908</name>
</gene>
<dbReference type="EMBL" id="KI669495">
    <property type="protein sequence ID" value="OCF36655.1"/>
    <property type="molecule type" value="Genomic_DNA"/>
</dbReference>
<feature type="compositionally biased region" description="Polar residues" evidence="1">
    <location>
        <begin position="162"/>
        <end position="172"/>
    </location>
</feature>
<dbReference type="Proteomes" id="UP000092666">
    <property type="component" value="Unassembled WGS sequence"/>
</dbReference>
<feature type="compositionally biased region" description="Basic and acidic residues" evidence="1">
    <location>
        <begin position="102"/>
        <end position="112"/>
    </location>
</feature>
<feature type="region of interest" description="Disordered" evidence="1">
    <location>
        <begin position="231"/>
        <end position="252"/>
    </location>
</feature>
<evidence type="ECO:0000313" key="2">
    <source>
        <dbReference type="EMBL" id="OCF36655.1"/>
    </source>
</evidence>
<keyword evidence="3" id="KW-1185">Reference proteome</keyword>
<organism evidence="2 3">
    <name type="scientific">Kwoniella heveanensis BCC8398</name>
    <dbReference type="NCBI Taxonomy" id="1296120"/>
    <lineage>
        <taxon>Eukaryota</taxon>
        <taxon>Fungi</taxon>
        <taxon>Dikarya</taxon>
        <taxon>Basidiomycota</taxon>
        <taxon>Agaricomycotina</taxon>
        <taxon>Tremellomycetes</taxon>
        <taxon>Tremellales</taxon>
        <taxon>Cryptococcaceae</taxon>
        <taxon>Kwoniella</taxon>
    </lineage>
</organism>
<feature type="region of interest" description="Disordered" evidence="1">
    <location>
        <begin position="158"/>
        <end position="177"/>
    </location>
</feature>
<feature type="region of interest" description="Disordered" evidence="1">
    <location>
        <begin position="1"/>
        <end position="61"/>
    </location>
</feature>
<accession>A0A1B9H061</accession>
<evidence type="ECO:0000313" key="3">
    <source>
        <dbReference type="Proteomes" id="UP000092666"/>
    </source>
</evidence>
<sequence>MPPPPVCPPRTPHRSPAQSREQPLCDPGVLSDPSEEQHDGGSPETEIWTPPTTHAELDWPHMSKPLDVEAQIALEVMRCRRRLGLLPLSPAAPTEGAAPSKTTEHSHHDATHTPKRVARTHKTSQQSPNKRPHRTHSRSRASISLPMSHTILNSVLAGPQDHANNASDNAISAQERRHSCHLTSLPSMSSVLQSEVTPSHRQRQRPALQGHETCSSTQSVLGLTLGNDAAAGLPDDVPSSEGSAPLGIEPRAFGVGLEPSPVIYQTRQWSDQSAGEGDLPDWTSTFVQAAKTETTLSNTGSIEGRSVSSCGTSCSTNVSAYSNIEEYHRRVLCDDRDQCAGLLGKLKTGAFGLKPIIRVFKRHGNGNQ</sequence>
<feature type="compositionally biased region" description="Polar residues" evidence="1">
    <location>
        <begin position="184"/>
        <end position="199"/>
    </location>
</feature>
<feature type="compositionally biased region" description="Basic residues" evidence="1">
    <location>
        <begin position="130"/>
        <end position="139"/>
    </location>
</feature>
<name>A0A1B9H061_9TREE</name>
<proteinExistence type="predicted"/>
<reference evidence="2 3" key="1">
    <citation type="submission" date="2013-07" db="EMBL/GenBank/DDBJ databases">
        <title>The Genome Sequence of Cryptococcus heveanensis BCC8398.</title>
        <authorList>
            <consortium name="The Broad Institute Genome Sequencing Platform"/>
            <person name="Cuomo C."/>
            <person name="Litvintseva A."/>
            <person name="Chen Y."/>
            <person name="Heitman J."/>
            <person name="Sun S."/>
            <person name="Springer D."/>
            <person name="Dromer F."/>
            <person name="Young S.K."/>
            <person name="Zeng Q."/>
            <person name="Gargeya S."/>
            <person name="Fitzgerald M."/>
            <person name="Abouelleil A."/>
            <person name="Alvarado L."/>
            <person name="Berlin A.M."/>
            <person name="Chapman S.B."/>
            <person name="Dewar J."/>
            <person name="Goldberg J."/>
            <person name="Griggs A."/>
            <person name="Gujja S."/>
            <person name="Hansen M."/>
            <person name="Howarth C."/>
            <person name="Imamovic A."/>
            <person name="Larimer J."/>
            <person name="McCowan C."/>
            <person name="Murphy C."/>
            <person name="Pearson M."/>
            <person name="Priest M."/>
            <person name="Roberts A."/>
            <person name="Saif S."/>
            <person name="Shea T."/>
            <person name="Sykes S."/>
            <person name="Wortman J."/>
            <person name="Nusbaum C."/>
            <person name="Birren B."/>
        </authorList>
    </citation>
    <scope>NUCLEOTIDE SEQUENCE [LARGE SCALE GENOMIC DNA]</scope>
    <source>
        <strain evidence="2 3">BCC8398</strain>
    </source>
</reference>
<feature type="compositionally biased region" description="Pro residues" evidence="1">
    <location>
        <begin position="1"/>
        <end position="10"/>
    </location>
</feature>
<protein>
    <submittedName>
        <fullName evidence="2">Uncharacterized protein</fullName>
    </submittedName>
</protein>
<dbReference type="AlphaFoldDB" id="A0A1B9H061"/>